<dbReference type="SUPFAM" id="SSF47336">
    <property type="entry name" value="ACP-like"/>
    <property type="match status" value="1"/>
</dbReference>
<dbReference type="InterPro" id="IPR020845">
    <property type="entry name" value="AMP-binding_CS"/>
</dbReference>
<dbReference type="GO" id="GO:0044550">
    <property type="term" value="P:secondary metabolite biosynthetic process"/>
    <property type="evidence" value="ECO:0007669"/>
    <property type="project" value="TreeGrafter"/>
</dbReference>
<reference evidence="4" key="1">
    <citation type="submission" date="2020-11" db="EMBL/GenBank/DDBJ databases">
        <title>Sequencing the genomes of 1000 actinobacteria strains.</title>
        <authorList>
            <person name="Klenk H.-P."/>
        </authorList>
    </citation>
    <scope>NUCLEOTIDE SEQUENCE</scope>
    <source>
        <strain evidence="4">DSM 45356</strain>
    </source>
</reference>
<dbReference type="GO" id="GO:0043041">
    <property type="term" value="P:amino acid activation for nonribosomal peptide biosynthetic process"/>
    <property type="evidence" value="ECO:0007669"/>
    <property type="project" value="TreeGrafter"/>
</dbReference>
<dbReference type="PROSITE" id="PS50075">
    <property type="entry name" value="CARRIER"/>
    <property type="match status" value="1"/>
</dbReference>
<dbReference type="PRINTS" id="PR00154">
    <property type="entry name" value="AMPBINDING"/>
</dbReference>
<dbReference type="InterPro" id="IPR045851">
    <property type="entry name" value="AMP-bd_C_sf"/>
</dbReference>
<dbReference type="Gene3D" id="1.10.1200.10">
    <property type="entry name" value="ACP-like"/>
    <property type="match status" value="1"/>
</dbReference>
<protein>
    <submittedName>
        <fullName evidence="4">Amino acid adenylation domain-containing protein</fullName>
    </submittedName>
</protein>
<dbReference type="SUPFAM" id="SSF56801">
    <property type="entry name" value="Acetyl-CoA synthetase-like"/>
    <property type="match status" value="1"/>
</dbReference>
<dbReference type="InterPro" id="IPR020459">
    <property type="entry name" value="AMP-binding"/>
</dbReference>
<dbReference type="Pfam" id="PF13193">
    <property type="entry name" value="AMP-binding_C"/>
    <property type="match status" value="1"/>
</dbReference>
<evidence type="ECO:0000256" key="1">
    <source>
        <dbReference type="ARBA" id="ARBA00022450"/>
    </source>
</evidence>
<keyword evidence="5" id="KW-1185">Reference proteome</keyword>
<comment type="caution">
    <text evidence="4">The sequence shown here is derived from an EMBL/GenBank/DDBJ whole genome shotgun (WGS) entry which is preliminary data.</text>
</comment>
<dbReference type="Pfam" id="PF00501">
    <property type="entry name" value="AMP-binding"/>
    <property type="match status" value="1"/>
</dbReference>
<dbReference type="AlphaFoldDB" id="A0A8J7GCP8"/>
<dbReference type="Gene3D" id="3.40.50.12780">
    <property type="entry name" value="N-terminal domain of ligase-like"/>
    <property type="match status" value="1"/>
</dbReference>
<evidence type="ECO:0000313" key="5">
    <source>
        <dbReference type="Proteomes" id="UP000622552"/>
    </source>
</evidence>
<accession>A0A8J7GCP8</accession>
<keyword evidence="1" id="KW-0596">Phosphopantetheine</keyword>
<dbReference type="Proteomes" id="UP000622552">
    <property type="component" value="Unassembled WGS sequence"/>
</dbReference>
<dbReference type="PROSITE" id="PS00012">
    <property type="entry name" value="PHOSPHOPANTETHEINE"/>
    <property type="match status" value="1"/>
</dbReference>
<dbReference type="InterPro" id="IPR006162">
    <property type="entry name" value="Ppantetheine_attach_site"/>
</dbReference>
<proteinExistence type="predicted"/>
<gene>
    <name evidence="4" type="ORF">IW245_000226</name>
</gene>
<dbReference type="NCBIfam" id="TIGR01733">
    <property type="entry name" value="AA-adenyl-dom"/>
    <property type="match status" value="1"/>
</dbReference>
<sequence>MTAPTQTNQDHTHGLILRLPIPDSATIAGRAVRAAGILGEERLSFWDEPLPLGSTDDLAARLRDREVRRPLAGDRLRIVLFGYVDGPADLVLVARRDAIDHRSLRELAHHLTTADGDTDPLASTAVPDPARLPSWWGRPTAPPPWGLAGDTARVPAGPRSGEEVRETPYDPALVVAATALTLSRYEGSSSARLAVVSTPGSGPSGSAVRVLVASTDDSLPVAMFLEQVRADLAVPRRTEEEQPPPVGVVLTEERAGEFYLPSFMSLLPLTTHWRQGPEGLTYDRHTGDPRAVHPEVAAQFGRHVRHLARQLRTSSGDQVLGDLELCPDQDVTRVLALGLSPGRRSGRALAVHEAVAEVAGIQPDAVALSDENQRLTYRELDQRATARAHALRSHGAARGVFVGVCLDRTVDLVVTLLAVLKTGATYVPLDVQHPVERLRFLTEDAGLAVVVTTLPDFPAGAGVAVLTPEALVSADVSERLPTVDPEDPAYVIYTSGTTGRPKGVVVPHRNVLALLDATKTDLSLGPADVWTLFHSAAFDFSVWEIWCCLLTGGHLVVVPYMVTRAPEEFHDLLLRERVTLLSQTPSAFANLLEVDGRSGAALALRLVVLGGEALDPRVLVDWFRRHPHPDCRLVNMYGITETTVHVTAHTVLPGEARSGSRRVGRPIAGWSVSVRDPSGRVLPPGVPGEIYVGGAGLASHYLNQEQLTAERFPQGGPGGERLYRTGDHGRLRLDGGLDHLGRLDDQVKIRGFRIELGEVRTVLLADPAVIEAAVVLDGAEDPAHVRLVGYVVLKAGATTAEVRRRVAGLLPEYMVPGALVDLPYLPLTINGKLDTVRLADLLTAAEPDRTPPAPDDEDGDLARVLQVWRRVLQMEVGPDDDFFALGGNSLLAVRLLTALRDAGLPPISVRDLYVHRTAARLADMAIKAI</sequence>
<dbReference type="EMBL" id="JADOUF010000001">
    <property type="protein sequence ID" value="MBG6134032.1"/>
    <property type="molecule type" value="Genomic_DNA"/>
</dbReference>
<dbReference type="GO" id="GO:0031177">
    <property type="term" value="F:phosphopantetheine binding"/>
    <property type="evidence" value="ECO:0007669"/>
    <property type="project" value="TreeGrafter"/>
</dbReference>
<dbReference type="Gene3D" id="3.30.300.30">
    <property type="match status" value="1"/>
</dbReference>
<dbReference type="FunFam" id="3.40.50.12780:FF:000012">
    <property type="entry name" value="Non-ribosomal peptide synthetase"/>
    <property type="match status" value="1"/>
</dbReference>
<dbReference type="PANTHER" id="PTHR45527">
    <property type="entry name" value="NONRIBOSOMAL PEPTIDE SYNTHETASE"/>
    <property type="match status" value="1"/>
</dbReference>
<dbReference type="InterPro" id="IPR042099">
    <property type="entry name" value="ANL_N_sf"/>
</dbReference>
<dbReference type="RefSeq" id="WP_231398614.1">
    <property type="nucleotide sequence ID" value="NZ_BONS01000044.1"/>
</dbReference>
<dbReference type="InterPro" id="IPR009081">
    <property type="entry name" value="PP-bd_ACP"/>
</dbReference>
<evidence type="ECO:0000256" key="2">
    <source>
        <dbReference type="ARBA" id="ARBA00022553"/>
    </source>
</evidence>
<organism evidence="4 5">
    <name type="scientific">Longispora fulva</name>
    <dbReference type="NCBI Taxonomy" id="619741"/>
    <lineage>
        <taxon>Bacteria</taxon>
        <taxon>Bacillati</taxon>
        <taxon>Actinomycetota</taxon>
        <taxon>Actinomycetes</taxon>
        <taxon>Micromonosporales</taxon>
        <taxon>Micromonosporaceae</taxon>
        <taxon>Longispora</taxon>
    </lineage>
</organism>
<dbReference type="InterPro" id="IPR000873">
    <property type="entry name" value="AMP-dep_synth/lig_dom"/>
</dbReference>
<dbReference type="InterPro" id="IPR025110">
    <property type="entry name" value="AMP-bd_C"/>
</dbReference>
<evidence type="ECO:0000313" key="4">
    <source>
        <dbReference type="EMBL" id="MBG6134032.1"/>
    </source>
</evidence>
<feature type="domain" description="Carrier" evidence="3">
    <location>
        <begin position="855"/>
        <end position="929"/>
    </location>
</feature>
<dbReference type="Pfam" id="PF00550">
    <property type="entry name" value="PP-binding"/>
    <property type="match status" value="1"/>
</dbReference>
<dbReference type="InterPro" id="IPR010071">
    <property type="entry name" value="AA_adenyl_dom"/>
</dbReference>
<dbReference type="PANTHER" id="PTHR45527:SF1">
    <property type="entry name" value="FATTY ACID SYNTHASE"/>
    <property type="match status" value="1"/>
</dbReference>
<dbReference type="PROSITE" id="PS00455">
    <property type="entry name" value="AMP_BINDING"/>
    <property type="match status" value="1"/>
</dbReference>
<evidence type="ECO:0000259" key="3">
    <source>
        <dbReference type="PROSITE" id="PS50075"/>
    </source>
</evidence>
<keyword evidence="2" id="KW-0597">Phosphoprotein</keyword>
<dbReference type="InterPro" id="IPR036736">
    <property type="entry name" value="ACP-like_sf"/>
</dbReference>
<dbReference type="GO" id="GO:0005829">
    <property type="term" value="C:cytosol"/>
    <property type="evidence" value="ECO:0007669"/>
    <property type="project" value="TreeGrafter"/>
</dbReference>
<name>A0A8J7GCP8_9ACTN</name>